<dbReference type="OrthoDB" id="10385429at2759"/>
<dbReference type="Proteomes" id="UP000683000">
    <property type="component" value="Unassembled WGS sequence"/>
</dbReference>
<gene>
    <name evidence="1" type="ORF">JVT61DRAFT_7104</name>
</gene>
<proteinExistence type="predicted"/>
<comment type="caution">
    <text evidence="1">The sequence shown here is derived from an EMBL/GenBank/DDBJ whole genome shotgun (WGS) entry which is preliminary data.</text>
</comment>
<evidence type="ECO:0000313" key="2">
    <source>
        <dbReference type="Proteomes" id="UP000683000"/>
    </source>
</evidence>
<keyword evidence="2" id="KW-1185">Reference proteome</keyword>
<sequence length="51" mass="5928">MRNRECGHLMSLSDGLKDFMDELARNYLELQKVNRAMEEALCVSLKTVDRP</sequence>
<dbReference type="EMBL" id="JAGFBS010000024">
    <property type="protein sequence ID" value="KAG6373047.1"/>
    <property type="molecule type" value="Genomic_DNA"/>
</dbReference>
<evidence type="ECO:0000313" key="1">
    <source>
        <dbReference type="EMBL" id="KAG6373047.1"/>
    </source>
</evidence>
<organism evidence="1 2">
    <name type="scientific">Boletus reticuloceps</name>
    <dbReference type="NCBI Taxonomy" id="495285"/>
    <lineage>
        <taxon>Eukaryota</taxon>
        <taxon>Fungi</taxon>
        <taxon>Dikarya</taxon>
        <taxon>Basidiomycota</taxon>
        <taxon>Agaricomycotina</taxon>
        <taxon>Agaricomycetes</taxon>
        <taxon>Agaricomycetidae</taxon>
        <taxon>Boletales</taxon>
        <taxon>Boletineae</taxon>
        <taxon>Boletaceae</taxon>
        <taxon>Boletoideae</taxon>
        <taxon>Boletus</taxon>
    </lineage>
</organism>
<accession>A0A8I2YJQ8</accession>
<name>A0A8I2YJQ8_9AGAM</name>
<protein>
    <submittedName>
        <fullName evidence="1">Uncharacterized protein</fullName>
    </submittedName>
</protein>
<dbReference type="AlphaFoldDB" id="A0A8I2YJQ8"/>
<reference evidence="1" key="1">
    <citation type="submission" date="2021-03" db="EMBL/GenBank/DDBJ databases">
        <title>Evolutionary innovations through gain and loss of genes in the ectomycorrhizal Boletales.</title>
        <authorList>
            <person name="Wu G."/>
            <person name="Miyauchi S."/>
            <person name="Morin E."/>
            <person name="Yang Z.-L."/>
            <person name="Xu J."/>
            <person name="Martin F.M."/>
        </authorList>
    </citation>
    <scope>NUCLEOTIDE SEQUENCE</scope>
    <source>
        <strain evidence="1">BR01</strain>
    </source>
</reference>